<dbReference type="InterPro" id="IPR032675">
    <property type="entry name" value="LRR_dom_sf"/>
</dbReference>
<reference evidence="4" key="1">
    <citation type="submission" date="2025-08" db="UniProtKB">
        <authorList>
            <consortium name="Ensembl"/>
        </authorList>
    </citation>
    <scope>IDENTIFICATION</scope>
</reference>
<name>A0A8C6SEL0_9GOBI</name>
<keyword evidence="1" id="KW-0433">Leucine-rich repeat</keyword>
<proteinExistence type="predicted"/>
<dbReference type="PANTHER" id="PTHR45712:SF22">
    <property type="entry name" value="INSULIN-LIKE GROWTH FACTOR-BINDING PROTEIN COMPLEX ACID LABILE SUBUNIT"/>
    <property type="match status" value="1"/>
</dbReference>
<dbReference type="InterPro" id="IPR050333">
    <property type="entry name" value="SLRP"/>
</dbReference>
<accession>A0A8C6SEL0</accession>
<keyword evidence="3" id="KW-0812">Transmembrane</keyword>
<dbReference type="SMART" id="SM00369">
    <property type="entry name" value="LRR_TYP"/>
    <property type="match status" value="9"/>
</dbReference>
<keyword evidence="3" id="KW-1133">Transmembrane helix</keyword>
<evidence type="ECO:0000256" key="3">
    <source>
        <dbReference type="SAM" id="Phobius"/>
    </source>
</evidence>
<protein>
    <recommendedName>
        <fullName evidence="6">Toll-like receptor 22A</fullName>
    </recommendedName>
</protein>
<evidence type="ECO:0000256" key="2">
    <source>
        <dbReference type="ARBA" id="ARBA00022737"/>
    </source>
</evidence>
<evidence type="ECO:0000313" key="5">
    <source>
        <dbReference type="Proteomes" id="UP000694523"/>
    </source>
</evidence>
<dbReference type="AlphaFoldDB" id="A0A8C6SEL0"/>
<dbReference type="PANTHER" id="PTHR45712">
    <property type="entry name" value="AGAP008170-PA"/>
    <property type="match status" value="1"/>
</dbReference>
<feature type="transmembrane region" description="Helical" evidence="3">
    <location>
        <begin position="290"/>
        <end position="312"/>
    </location>
</feature>
<evidence type="ECO:0000256" key="1">
    <source>
        <dbReference type="ARBA" id="ARBA00022614"/>
    </source>
</evidence>
<sequence length="505" mass="56893">SKPEEMSLRRLEQGTPSFSEPRATLRALSCSKGDQLKTISQRLKYLSVQGTKIESIKQSDFSGLTELQTLDLGLNLISHIEDAALSHLSSLTELSLARNRLTNLTDHMFTGLSNLTVLDLSENKINRISLLAFAPLTKLLEVSLWDNHLSSISDIVNIVSFCPLLKSLDLLENPLTAFESEQFPFSLNITVLDLSWTPLSRFSLHSDVFPHLQTLHLASVYNDLQWEVSDETLLKSVRTLDLRLTNFTDETYQLIFQSLESLEKLSLSNVARLNRGLLDGACGIQTLQTLYLIIFTLYLFIFLGWALISLWLQPTPFEQVNFLNDSLLLPCSNLTELDLSVNLLKDLGPSSLQMLTHLSRLNLAMNSLTEVPLTIRNMSSLTSLTLRENSISELRCLDFSGLHLLKILDLSYNKLTELNSCAFQDLQNLQKLYIEKNKIHIFDSISGITLPNLLVLEANGNYIAELYKGVFRNMTRLTDLDLNSESVLTMDVFPGTFDGLTDLRT</sequence>
<evidence type="ECO:0008006" key="6">
    <source>
        <dbReference type="Google" id="ProtNLM"/>
    </source>
</evidence>
<dbReference type="PROSITE" id="PS51450">
    <property type="entry name" value="LRR"/>
    <property type="match status" value="4"/>
</dbReference>
<dbReference type="Proteomes" id="UP000694523">
    <property type="component" value="Unplaced"/>
</dbReference>
<dbReference type="Pfam" id="PF00560">
    <property type="entry name" value="LRR_1"/>
    <property type="match status" value="1"/>
</dbReference>
<organism evidence="4 5">
    <name type="scientific">Neogobius melanostomus</name>
    <name type="common">round goby</name>
    <dbReference type="NCBI Taxonomy" id="47308"/>
    <lineage>
        <taxon>Eukaryota</taxon>
        <taxon>Metazoa</taxon>
        <taxon>Chordata</taxon>
        <taxon>Craniata</taxon>
        <taxon>Vertebrata</taxon>
        <taxon>Euteleostomi</taxon>
        <taxon>Actinopterygii</taxon>
        <taxon>Neopterygii</taxon>
        <taxon>Teleostei</taxon>
        <taxon>Neoteleostei</taxon>
        <taxon>Acanthomorphata</taxon>
        <taxon>Gobiaria</taxon>
        <taxon>Gobiiformes</taxon>
        <taxon>Gobioidei</taxon>
        <taxon>Gobiidae</taxon>
        <taxon>Benthophilinae</taxon>
        <taxon>Neogobiini</taxon>
        <taxon>Neogobius</taxon>
    </lineage>
</organism>
<dbReference type="Ensembl" id="ENSNMLT00000004616.1">
    <property type="protein sequence ID" value="ENSNMLP00000004026.1"/>
    <property type="gene ID" value="ENSNMLG00000002961.1"/>
</dbReference>
<evidence type="ECO:0000313" key="4">
    <source>
        <dbReference type="Ensembl" id="ENSNMLP00000004026.1"/>
    </source>
</evidence>
<dbReference type="InterPro" id="IPR003591">
    <property type="entry name" value="Leu-rich_rpt_typical-subtyp"/>
</dbReference>
<dbReference type="Gene3D" id="3.80.10.10">
    <property type="entry name" value="Ribonuclease Inhibitor"/>
    <property type="match status" value="3"/>
</dbReference>
<dbReference type="SMART" id="SM00365">
    <property type="entry name" value="LRR_SD22"/>
    <property type="match status" value="7"/>
</dbReference>
<dbReference type="InterPro" id="IPR001611">
    <property type="entry name" value="Leu-rich_rpt"/>
</dbReference>
<dbReference type="Pfam" id="PF13855">
    <property type="entry name" value="LRR_8"/>
    <property type="match status" value="2"/>
</dbReference>
<dbReference type="PRINTS" id="PR00019">
    <property type="entry name" value="LEURICHRPT"/>
</dbReference>
<keyword evidence="3" id="KW-0472">Membrane</keyword>
<keyword evidence="5" id="KW-1185">Reference proteome</keyword>
<dbReference type="SUPFAM" id="SSF52058">
    <property type="entry name" value="L domain-like"/>
    <property type="match status" value="2"/>
</dbReference>
<reference evidence="4" key="2">
    <citation type="submission" date="2025-09" db="UniProtKB">
        <authorList>
            <consortium name="Ensembl"/>
        </authorList>
    </citation>
    <scope>IDENTIFICATION</scope>
</reference>
<keyword evidence="2" id="KW-0677">Repeat</keyword>